<dbReference type="Gene3D" id="3.40.50.300">
    <property type="entry name" value="P-loop containing nucleotide triphosphate hydrolases"/>
    <property type="match status" value="1"/>
</dbReference>
<dbReference type="InterPro" id="IPR027417">
    <property type="entry name" value="P-loop_NTPase"/>
</dbReference>
<name>B6YT98_THEON</name>
<protein>
    <submittedName>
        <fullName evidence="1">Uncharacterized protein</fullName>
    </submittedName>
</protein>
<dbReference type="PATRIC" id="fig|523850.10.peg.302"/>
<dbReference type="RefSeq" id="WP_012571257.1">
    <property type="nucleotide sequence ID" value="NC_011529.1"/>
</dbReference>
<dbReference type="EMBL" id="CP000855">
    <property type="protein sequence ID" value="ACJ15785.1"/>
    <property type="molecule type" value="Genomic_DNA"/>
</dbReference>
<organism evidence="1 2">
    <name type="scientific">Thermococcus onnurineus (strain NA1)</name>
    <dbReference type="NCBI Taxonomy" id="523850"/>
    <lineage>
        <taxon>Archaea</taxon>
        <taxon>Methanobacteriati</taxon>
        <taxon>Methanobacteriota</taxon>
        <taxon>Thermococci</taxon>
        <taxon>Thermococcales</taxon>
        <taxon>Thermococcaceae</taxon>
        <taxon>Thermococcus</taxon>
    </lineage>
</organism>
<dbReference type="eggNOG" id="arCOG01034">
    <property type="taxonomic scope" value="Archaea"/>
</dbReference>
<accession>B6YT98</accession>
<keyword evidence="2" id="KW-1185">Reference proteome</keyword>
<sequence>MKTSKLARKSSWHLNGKIDFKFGKFYFNPDAPEFIKRALQRDGKIMVYDEIGYLEMLGYFDVFRYIKGDCIFIVRKDLLNEMSGKVKFDALFEVTLENREWVWKDVVRCFNTLSDFSGSLETR</sequence>
<reference evidence="1 2" key="1">
    <citation type="journal article" date="2008" name="J. Bacteriol.">
        <title>The complete genome sequence of Thermococcus onnurineus NA1 reveals a mixed heterotrophic and carboxydotrophic metabolism.</title>
        <authorList>
            <person name="Lee H.S."/>
            <person name="Kang S.G."/>
            <person name="Bae S.S."/>
            <person name="Lim J.K."/>
            <person name="Cho Y."/>
            <person name="Kim Y.J."/>
            <person name="Jeon J.H."/>
            <person name="Cha S.S."/>
            <person name="Kwon K.K."/>
            <person name="Kim H.T."/>
            <person name="Park C.J."/>
            <person name="Lee H.W."/>
            <person name="Kim S.I."/>
            <person name="Chun J."/>
            <person name="Colwell R.R."/>
            <person name="Kim S.J."/>
            <person name="Lee J.H."/>
        </authorList>
    </citation>
    <scope>NUCLEOTIDE SEQUENCE [LARGE SCALE GENOMIC DNA]</scope>
    <source>
        <strain evidence="1 2">NA1</strain>
    </source>
</reference>
<evidence type="ECO:0000313" key="2">
    <source>
        <dbReference type="Proteomes" id="UP000002727"/>
    </source>
</evidence>
<dbReference type="STRING" id="523850.TON_0300"/>
<evidence type="ECO:0000313" key="1">
    <source>
        <dbReference type="EMBL" id="ACJ15785.1"/>
    </source>
</evidence>
<proteinExistence type="predicted"/>
<dbReference type="GeneID" id="7017962"/>
<dbReference type="KEGG" id="ton:TON_0300"/>
<dbReference type="Proteomes" id="UP000002727">
    <property type="component" value="Chromosome"/>
</dbReference>
<gene>
    <name evidence="1" type="ordered locus">TON_0300</name>
</gene>
<dbReference type="AlphaFoldDB" id="B6YT98"/>
<dbReference type="OrthoDB" id="52698at2157"/>
<dbReference type="HOGENOM" id="CLU_2010217_0_0_2"/>